<keyword evidence="3" id="KW-1185">Reference proteome</keyword>
<keyword evidence="2" id="KW-0012">Acyltransferase</keyword>
<organism evidence="2 3">
    <name type="scientific">Rarispira pelagica</name>
    <dbReference type="NCBI Taxonomy" id="3141764"/>
    <lineage>
        <taxon>Bacteria</taxon>
        <taxon>Pseudomonadati</taxon>
        <taxon>Spirochaetota</taxon>
        <taxon>Spirochaetia</taxon>
        <taxon>Winmispirales</taxon>
        <taxon>Winmispiraceae</taxon>
        <taxon>Rarispira</taxon>
    </lineage>
</organism>
<proteinExistence type="predicted"/>
<evidence type="ECO:0000313" key="3">
    <source>
        <dbReference type="Proteomes" id="UP001466331"/>
    </source>
</evidence>
<gene>
    <name evidence="2" type="ORF">WKV44_01710</name>
</gene>
<dbReference type="InterPro" id="IPR002123">
    <property type="entry name" value="Plipid/glycerol_acylTrfase"/>
</dbReference>
<dbReference type="SMART" id="SM00563">
    <property type="entry name" value="PlsC"/>
    <property type="match status" value="1"/>
</dbReference>
<sequence length="387" mass="44496">MSGFKFGILSSIARLIGDFFYLDIDKKDYLQSIQPPLLIISNHVSNFDPVFINLAFPELIRFVASDSIFRSFLHRKIFSFLDIIPITKGIPDAGTLRGIFDAKKNRRFSAIFAEGQASWDGVNLPLASGTLRLIMGLKLPILVLNIAGAFLAAGRWRKQSERGEVTIMPSGYIDSKELAAYDEKTLGEKLEGLLAHDEWDWQKRNKKLLRGKRAEYMERSLYLCPVCFSDSSLFSIGHDLVCKKCGMKVFINPYGFFESSQIDFKTMRDWNIWQKTFLIEFLRERYKENKSLLSPENCTVSYGPIRHVSAFTYKAVLSLKNDALVMTSSESSQFFMLKNIRGLNIQKNERMEFIHNNTLYRISFWNKRVSALKWVDAISTLSNRSFL</sequence>
<dbReference type="RefSeq" id="WP_420068700.1">
    <property type="nucleotide sequence ID" value="NZ_JBCHKQ010000001.1"/>
</dbReference>
<keyword evidence="2" id="KW-0808">Transferase</keyword>
<dbReference type="EMBL" id="JBCHKQ010000001">
    <property type="protein sequence ID" value="MEM5947250.1"/>
    <property type="molecule type" value="Genomic_DNA"/>
</dbReference>
<dbReference type="GO" id="GO:0016746">
    <property type="term" value="F:acyltransferase activity"/>
    <property type="evidence" value="ECO:0007669"/>
    <property type="project" value="UniProtKB-KW"/>
</dbReference>
<dbReference type="CDD" id="cd07989">
    <property type="entry name" value="LPLAT_AGPAT-like"/>
    <property type="match status" value="1"/>
</dbReference>
<name>A0ABU9U9B7_9SPIR</name>
<evidence type="ECO:0000259" key="1">
    <source>
        <dbReference type="SMART" id="SM00563"/>
    </source>
</evidence>
<reference evidence="2 3" key="1">
    <citation type="submission" date="2024-03" db="EMBL/GenBank/DDBJ databases">
        <title>Ignisphaera cupida sp. nov., a hyperthermophilic hydrolytic archaeon from a hot spring of Kamchatka, and proposal of Ignisphaeraceae fam. nov.</title>
        <authorList>
            <person name="Podosokorskaya O.A."/>
            <person name="Elcheninov A.G."/>
            <person name="Maltseva A.I."/>
            <person name="Zayulina K.S."/>
            <person name="Novikov A."/>
            <person name="Merkel A.Y."/>
        </authorList>
    </citation>
    <scope>NUCLEOTIDE SEQUENCE [LARGE SCALE GENOMIC DNA]</scope>
    <source>
        <strain evidence="2 3">38H-sp</strain>
    </source>
</reference>
<dbReference type="Proteomes" id="UP001466331">
    <property type="component" value="Unassembled WGS sequence"/>
</dbReference>
<protein>
    <submittedName>
        <fullName evidence="2">Lysophospholipid acyltransferase family protein</fullName>
    </submittedName>
</protein>
<feature type="domain" description="Phospholipid/glycerol acyltransferase" evidence="1">
    <location>
        <begin position="37"/>
        <end position="149"/>
    </location>
</feature>
<evidence type="ECO:0000313" key="2">
    <source>
        <dbReference type="EMBL" id="MEM5947250.1"/>
    </source>
</evidence>
<dbReference type="Pfam" id="PF01553">
    <property type="entry name" value="Acyltransferase"/>
    <property type="match status" value="1"/>
</dbReference>
<comment type="caution">
    <text evidence="2">The sequence shown here is derived from an EMBL/GenBank/DDBJ whole genome shotgun (WGS) entry which is preliminary data.</text>
</comment>
<dbReference type="SUPFAM" id="SSF69593">
    <property type="entry name" value="Glycerol-3-phosphate (1)-acyltransferase"/>
    <property type="match status" value="1"/>
</dbReference>
<accession>A0ABU9U9B7</accession>